<dbReference type="InterPro" id="IPR059112">
    <property type="entry name" value="CysZ/EI24"/>
</dbReference>
<evidence type="ECO:0000256" key="1">
    <source>
        <dbReference type="ARBA" id="ARBA00004141"/>
    </source>
</evidence>
<dbReference type="OrthoDB" id="5421146at2"/>
<keyword evidence="2 5" id="KW-0812">Transmembrane</keyword>
<organism evidence="6 7">
    <name type="scientific">Parasphingopyxis lamellibrachiae</name>
    <dbReference type="NCBI Taxonomy" id="680125"/>
    <lineage>
        <taxon>Bacteria</taxon>
        <taxon>Pseudomonadati</taxon>
        <taxon>Pseudomonadota</taxon>
        <taxon>Alphaproteobacteria</taxon>
        <taxon>Sphingomonadales</taxon>
        <taxon>Sphingomonadaceae</taxon>
        <taxon>Parasphingopyxis</taxon>
    </lineage>
</organism>
<gene>
    <name evidence="6" type="ORF">DFR46_1645</name>
</gene>
<evidence type="ECO:0000256" key="5">
    <source>
        <dbReference type="SAM" id="Phobius"/>
    </source>
</evidence>
<feature type="transmembrane region" description="Helical" evidence="5">
    <location>
        <begin position="136"/>
        <end position="160"/>
    </location>
</feature>
<dbReference type="Pfam" id="PF07264">
    <property type="entry name" value="EI24"/>
    <property type="match status" value="1"/>
</dbReference>
<evidence type="ECO:0000256" key="2">
    <source>
        <dbReference type="ARBA" id="ARBA00022692"/>
    </source>
</evidence>
<feature type="transmembrane region" description="Helical" evidence="5">
    <location>
        <begin position="28"/>
        <end position="50"/>
    </location>
</feature>
<reference evidence="6 7" key="1">
    <citation type="submission" date="2018-07" db="EMBL/GenBank/DDBJ databases">
        <title>Genomic Encyclopedia of Type Strains, Phase IV (KMG-IV): sequencing the most valuable type-strain genomes for metagenomic binning, comparative biology and taxonomic classification.</title>
        <authorList>
            <person name="Goeker M."/>
        </authorList>
    </citation>
    <scope>NUCLEOTIDE SEQUENCE [LARGE SCALE GENOMIC DNA]</scope>
    <source>
        <strain evidence="6 7">DSM 26725</strain>
    </source>
</reference>
<dbReference type="AlphaFoldDB" id="A0A3D9FFQ1"/>
<keyword evidence="3 5" id="KW-1133">Transmembrane helix</keyword>
<keyword evidence="4 5" id="KW-0472">Membrane</keyword>
<proteinExistence type="predicted"/>
<evidence type="ECO:0000256" key="4">
    <source>
        <dbReference type="ARBA" id="ARBA00023136"/>
    </source>
</evidence>
<protein>
    <submittedName>
        <fullName evidence="6">Uncharacterized protein involved in cysteine biosynthesis</fullName>
    </submittedName>
</protein>
<feature type="transmembrane region" description="Helical" evidence="5">
    <location>
        <begin position="57"/>
        <end position="76"/>
    </location>
</feature>
<evidence type="ECO:0000313" key="7">
    <source>
        <dbReference type="Proteomes" id="UP000256310"/>
    </source>
</evidence>
<dbReference type="EMBL" id="QRDP01000004">
    <property type="protein sequence ID" value="RED16619.1"/>
    <property type="molecule type" value="Genomic_DNA"/>
</dbReference>
<feature type="transmembrane region" description="Helical" evidence="5">
    <location>
        <begin position="191"/>
        <end position="211"/>
    </location>
</feature>
<accession>A0A3D9FFQ1</accession>
<dbReference type="Proteomes" id="UP000256310">
    <property type="component" value="Unassembled WGS sequence"/>
</dbReference>
<keyword evidence="7" id="KW-1185">Reference proteome</keyword>
<evidence type="ECO:0000313" key="6">
    <source>
        <dbReference type="EMBL" id="RED16619.1"/>
    </source>
</evidence>
<comment type="subcellular location">
    <subcellularLocation>
        <location evidence="1">Membrane</location>
        <topology evidence="1">Multi-pass membrane protein</topology>
    </subcellularLocation>
</comment>
<name>A0A3D9FFQ1_9SPHN</name>
<dbReference type="RefSeq" id="WP_116237230.1">
    <property type="nucleotide sequence ID" value="NZ_QRDP01000004.1"/>
</dbReference>
<comment type="caution">
    <text evidence="6">The sequence shown here is derived from an EMBL/GenBank/DDBJ whole genome shotgun (WGS) entry which is preliminary data.</text>
</comment>
<sequence length="228" mass="24561">MFRALLLSIGQLADPAFLKVLAKSVALTVILFLIFGIATYWALLGLFAWLGWTESGGLAAAASAAIIAFASFWLLFRAVAMGVISLFTDEIVDAVERKHYPDKAMAAQPASYGAQIRVGLASIGRAIGWNLLAAPLYILLLVTGIGTIMLFLAVNALLLAHDLGELVAIRHVPRNRWRDWKRETRGRRMQIGLVAAGLFVIPVVNLFAPLLSAAMAAHMLHGGTNDDA</sequence>
<evidence type="ECO:0000256" key="3">
    <source>
        <dbReference type="ARBA" id="ARBA00022989"/>
    </source>
</evidence>